<dbReference type="RefSeq" id="WP_111171768.1">
    <property type="nucleotide sequence ID" value="NZ_POUA01000516.1"/>
</dbReference>
<dbReference type="EMBL" id="POUA01000516">
    <property type="protein sequence ID" value="PZG23919.1"/>
    <property type="molecule type" value="Genomic_DNA"/>
</dbReference>
<sequence length="521" mass="55899">MYVVVIRTAGNQRYIFATNRRQEIVGASDLIARVNETWAFDALRTVAGAEFTADWRIGTHPAELVVAGAGLVVVLVEEHVTGQGLVSEVTERALREAPGLDVCGVVVEAGGEPLRETIRAAYRELSWQRDRRPGPQSRHLRLPLAQDCESSGLPAMEIRSEGNGEEPRPRSAAAAYKIGASRPALHRLAGICGTTPAEMRAVVDRLGLTAEWVAVVHADGNGLGDLFRGLAGHPDAQDDRGYAELFRQVSAGVDDAAKRALLVALRRTAEQRADGETPAVLPLIVGGDDLTVVCEGDVALPFAQHYLEAFEAETAAHPLLGKTGRARLTAAAGVAIVKRNYPFHFAYDLAEELISKEAKRVKEHGSALAFVVLYESAAPDLARIRESVTPSGSAGRSASPYMVGTDGAGGPRWDDLLRRADALRRRDRDSGERLIPGGVAHDLCEGLCLGADVARARLWLARRRVAGNPERERALDDLTAGERFWDGPSSPDDLDSGERTGLMDAMAAVPFLPAETGTAAR</sequence>
<name>A0A2W2F3G8_9ACTN</name>
<dbReference type="AlphaFoldDB" id="A0A2W2F3G8"/>
<dbReference type="Pfam" id="PF22335">
    <property type="entry name" value="Cas10-Cmr2_palm2"/>
    <property type="match status" value="1"/>
</dbReference>
<evidence type="ECO:0000259" key="4">
    <source>
        <dbReference type="Pfam" id="PF22335"/>
    </source>
</evidence>
<evidence type="ECO:0000256" key="3">
    <source>
        <dbReference type="SAM" id="MobiDB-lite"/>
    </source>
</evidence>
<dbReference type="GO" id="GO:0000166">
    <property type="term" value="F:nucleotide binding"/>
    <property type="evidence" value="ECO:0007669"/>
    <property type="project" value="UniProtKB-KW"/>
</dbReference>
<dbReference type="GO" id="GO:0051607">
    <property type="term" value="P:defense response to virus"/>
    <property type="evidence" value="ECO:0007669"/>
    <property type="project" value="UniProtKB-KW"/>
</dbReference>
<gene>
    <name evidence="5" type="ORF">C1I98_36005</name>
</gene>
<dbReference type="Proteomes" id="UP000248544">
    <property type="component" value="Unassembled WGS sequence"/>
</dbReference>
<organism evidence="5 6">
    <name type="scientific">Spongiactinospora gelatinilytica</name>
    <dbReference type="NCBI Taxonomy" id="2666298"/>
    <lineage>
        <taxon>Bacteria</taxon>
        <taxon>Bacillati</taxon>
        <taxon>Actinomycetota</taxon>
        <taxon>Actinomycetes</taxon>
        <taxon>Streptosporangiales</taxon>
        <taxon>Streptosporangiaceae</taxon>
        <taxon>Spongiactinospora</taxon>
    </lineage>
</organism>
<dbReference type="InterPro" id="IPR054767">
    <property type="entry name" value="Cas10-Cmr2_palm2"/>
</dbReference>
<comment type="caution">
    <text evidence="5">The sequence shown here is derived from an EMBL/GenBank/DDBJ whole genome shotgun (WGS) entry which is preliminary data.</text>
</comment>
<feature type="domain" description="Cas10/Cmr2 second palm" evidence="4">
    <location>
        <begin position="213"/>
        <end position="363"/>
    </location>
</feature>
<reference evidence="5 6" key="1">
    <citation type="submission" date="2018-01" db="EMBL/GenBank/DDBJ databases">
        <title>Draft genome sequence of Sphaerisporangium sp. 7K107.</title>
        <authorList>
            <person name="Sahin N."/>
            <person name="Saygin H."/>
            <person name="Ay H."/>
        </authorList>
    </citation>
    <scope>NUCLEOTIDE SEQUENCE [LARGE SCALE GENOMIC DNA]</scope>
    <source>
        <strain evidence="5 6">7K107</strain>
    </source>
</reference>
<protein>
    <recommendedName>
        <fullName evidence="4">Cas10/Cmr2 second palm domain-containing protein</fullName>
    </recommendedName>
</protein>
<accession>A0A2W2F3G8</accession>
<feature type="compositionally biased region" description="Basic and acidic residues" evidence="3">
    <location>
        <begin position="158"/>
        <end position="169"/>
    </location>
</feature>
<evidence type="ECO:0000256" key="1">
    <source>
        <dbReference type="ARBA" id="ARBA00022741"/>
    </source>
</evidence>
<evidence type="ECO:0000256" key="2">
    <source>
        <dbReference type="ARBA" id="ARBA00023118"/>
    </source>
</evidence>
<dbReference type="InterPro" id="IPR043128">
    <property type="entry name" value="Rev_trsase/Diguanyl_cyclase"/>
</dbReference>
<keyword evidence="1" id="KW-0547">Nucleotide-binding</keyword>
<feature type="region of interest" description="Disordered" evidence="3">
    <location>
        <begin position="153"/>
        <end position="173"/>
    </location>
</feature>
<proteinExistence type="predicted"/>
<keyword evidence="6" id="KW-1185">Reference proteome</keyword>
<keyword evidence="2" id="KW-0051">Antiviral defense</keyword>
<evidence type="ECO:0000313" key="6">
    <source>
        <dbReference type="Proteomes" id="UP000248544"/>
    </source>
</evidence>
<dbReference type="Gene3D" id="3.30.70.270">
    <property type="match status" value="1"/>
</dbReference>
<evidence type="ECO:0000313" key="5">
    <source>
        <dbReference type="EMBL" id="PZG23919.1"/>
    </source>
</evidence>